<sequence length="229" mass="22753">MGCGGGRRDPAVAEVPSPSLPECSPSFPAAPGCVPATEPFDRSLAASAVVLLAGSSPAEDAAGPAAAVGPALPPLPAVSVTAAAGARVFKFSANGDTAGMRPVLDKSKGPHTVGSSSTAWWTLPPCQVTVCPTDHRRFWGEVKAEVEGLSDGANAGAGPTVSGVQPAPSQVPASVPVGPTGQDKAGAAASSEGLHAFPVLQGTTHNTYQPLAWQALAELCDGVRKYGLG</sequence>
<accession>A0A3M0L683</accession>
<reference evidence="2 3" key="1">
    <citation type="submission" date="2018-07" db="EMBL/GenBank/DDBJ databases">
        <title>A high quality draft genome assembly of the barn swallow (H. rustica rustica).</title>
        <authorList>
            <person name="Formenti G."/>
            <person name="Chiara M."/>
            <person name="Poveda L."/>
            <person name="Francoijs K.-J."/>
            <person name="Bonisoli-Alquati A."/>
            <person name="Canova L."/>
            <person name="Gianfranceschi L."/>
            <person name="Horner D.S."/>
            <person name="Saino N."/>
        </authorList>
    </citation>
    <scope>NUCLEOTIDE SEQUENCE [LARGE SCALE GENOMIC DNA]</scope>
    <source>
        <strain evidence="2">Chelidonia</strain>
        <tissue evidence="2">Blood</tissue>
    </source>
</reference>
<evidence type="ECO:0000256" key="1">
    <source>
        <dbReference type="SAM" id="MobiDB-lite"/>
    </source>
</evidence>
<dbReference type="InterPro" id="IPR008919">
    <property type="entry name" value="Retrov_capsid_N"/>
</dbReference>
<evidence type="ECO:0000313" key="3">
    <source>
        <dbReference type="Proteomes" id="UP000269221"/>
    </source>
</evidence>
<feature type="compositionally biased region" description="Basic and acidic residues" evidence="1">
    <location>
        <begin position="1"/>
        <end position="11"/>
    </location>
</feature>
<feature type="region of interest" description="Disordered" evidence="1">
    <location>
        <begin position="1"/>
        <end position="21"/>
    </location>
</feature>
<dbReference type="GO" id="GO:0016032">
    <property type="term" value="P:viral process"/>
    <property type="evidence" value="ECO:0007669"/>
    <property type="project" value="InterPro"/>
</dbReference>
<dbReference type="Proteomes" id="UP000269221">
    <property type="component" value="Unassembled WGS sequence"/>
</dbReference>
<comment type="caution">
    <text evidence="2">The sequence shown here is derived from an EMBL/GenBank/DDBJ whole genome shotgun (WGS) entry which is preliminary data.</text>
</comment>
<proteinExistence type="predicted"/>
<gene>
    <name evidence="2" type="ORF">DUI87_01473</name>
</gene>
<feature type="compositionally biased region" description="Low complexity" evidence="1">
    <location>
        <begin position="164"/>
        <end position="177"/>
    </location>
</feature>
<organism evidence="2 3">
    <name type="scientific">Hirundo rustica rustica</name>
    <dbReference type="NCBI Taxonomy" id="333673"/>
    <lineage>
        <taxon>Eukaryota</taxon>
        <taxon>Metazoa</taxon>
        <taxon>Chordata</taxon>
        <taxon>Craniata</taxon>
        <taxon>Vertebrata</taxon>
        <taxon>Euteleostomi</taxon>
        <taxon>Archelosauria</taxon>
        <taxon>Archosauria</taxon>
        <taxon>Dinosauria</taxon>
        <taxon>Saurischia</taxon>
        <taxon>Theropoda</taxon>
        <taxon>Coelurosauria</taxon>
        <taxon>Aves</taxon>
        <taxon>Neognathae</taxon>
        <taxon>Neoaves</taxon>
        <taxon>Telluraves</taxon>
        <taxon>Australaves</taxon>
        <taxon>Passeriformes</taxon>
        <taxon>Sylvioidea</taxon>
        <taxon>Hirundinidae</taxon>
        <taxon>Hirundo</taxon>
    </lineage>
</organism>
<name>A0A3M0L683_HIRRU</name>
<keyword evidence="3" id="KW-1185">Reference proteome</keyword>
<protein>
    <submittedName>
        <fullName evidence="2">Uncharacterized protein</fullName>
    </submittedName>
</protein>
<feature type="region of interest" description="Disordered" evidence="1">
    <location>
        <begin position="150"/>
        <end position="189"/>
    </location>
</feature>
<dbReference type="Gene3D" id="1.10.375.10">
    <property type="entry name" value="Human Immunodeficiency Virus Type 1 Capsid Protein"/>
    <property type="match status" value="1"/>
</dbReference>
<evidence type="ECO:0000313" key="2">
    <source>
        <dbReference type="EMBL" id="RMC20621.1"/>
    </source>
</evidence>
<dbReference type="AlphaFoldDB" id="A0A3M0L683"/>
<dbReference type="OrthoDB" id="9398474at2759"/>
<dbReference type="EMBL" id="QRBI01000093">
    <property type="protein sequence ID" value="RMC20621.1"/>
    <property type="molecule type" value="Genomic_DNA"/>
</dbReference>